<organism evidence="9">
    <name type="scientific">Neodiprion lecontei</name>
    <name type="common">Redheaded pine sawfly</name>
    <dbReference type="NCBI Taxonomy" id="441921"/>
    <lineage>
        <taxon>Eukaryota</taxon>
        <taxon>Metazoa</taxon>
        <taxon>Ecdysozoa</taxon>
        <taxon>Arthropoda</taxon>
        <taxon>Hexapoda</taxon>
        <taxon>Insecta</taxon>
        <taxon>Pterygota</taxon>
        <taxon>Neoptera</taxon>
        <taxon>Endopterygota</taxon>
        <taxon>Hymenoptera</taxon>
        <taxon>Tenthredinoidea</taxon>
        <taxon>Diprionidae</taxon>
        <taxon>Diprioninae</taxon>
        <taxon>Neodiprion</taxon>
    </lineage>
</organism>
<dbReference type="GO" id="GO:0120230">
    <property type="term" value="F:recombinase activator activity"/>
    <property type="evidence" value="ECO:0007669"/>
    <property type="project" value="TreeGrafter"/>
</dbReference>
<accession>A0A6J0BDK7</accession>
<protein>
    <submittedName>
        <fullName evidence="9">Homologous-pairing protein 2 homolog</fullName>
    </submittedName>
</protein>
<dbReference type="Gene3D" id="1.10.10.10">
    <property type="entry name" value="Winged helix-like DNA-binding domain superfamily/Winged helix DNA-binding domain"/>
    <property type="match status" value="1"/>
</dbReference>
<gene>
    <name evidence="9" type="primary">LOC107218914</name>
</gene>
<dbReference type="AlphaFoldDB" id="A0A6J0BDK7"/>
<dbReference type="GO" id="GO:0000709">
    <property type="term" value="P:meiotic joint molecule formation"/>
    <property type="evidence" value="ECO:0007669"/>
    <property type="project" value="TreeGrafter"/>
</dbReference>
<proteinExistence type="inferred from homology"/>
<sequence>MATNAVYQFLKVQNRPYSANDITSNLQEFSKANVHKALDNLVESKKIFEKIYGKQKVYCVVQDGTQEPEEFMRIQRELDLYLPQITSKKLELERELRSKEAELAALKSSLSLTEAKNENTRLLNSIKKMEDELETIISKNGSENFGEVKTCLLKKIENYTREYSKRKRLCAEIIESILEGFPGTKKGLYEEIGIETVDLG</sequence>
<comment type="subcellular location">
    <subcellularLocation>
        <location evidence="1">Nucleus</location>
    </subcellularLocation>
</comment>
<dbReference type="Proteomes" id="UP000829291">
    <property type="component" value="Chromosome 2"/>
</dbReference>
<dbReference type="KEGG" id="nlo:107218914"/>
<keyword evidence="8" id="KW-1185">Reference proteome</keyword>
<feature type="domain" description="Homologous-pairing protein 2 winged helix" evidence="7">
    <location>
        <begin position="2"/>
        <end position="60"/>
    </location>
</feature>
<reference evidence="9" key="1">
    <citation type="submission" date="2025-08" db="UniProtKB">
        <authorList>
            <consortium name="RefSeq"/>
        </authorList>
    </citation>
    <scope>IDENTIFICATION</scope>
    <source>
        <tissue evidence="9">Thorax and Abdomen</tissue>
    </source>
</reference>
<keyword evidence="5" id="KW-0469">Meiosis</keyword>
<dbReference type="InterPro" id="IPR036388">
    <property type="entry name" value="WH-like_DNA-bd_sf"/>
</dbReference>
<evidence type="ECO:0000256" key="6">
    <source>
        <dbReference type="SAM" id="Coils"/>
    </source>
</evidence>
<evidence type="ECO:0000256" key="5">
    <source>
        <dbReference type="ARBA" id="ARBA00023254"/>
    </source>
</evidence>
<evidence type="ECO:0000256" key="3">
    <source>
        <dbReference type="ARBA" id="ARBA00023172"/>
    </source>
</evidence>
<dbReference type="PANTHER" id="PTHR15938:SF0">
    <property type="entry name" value="HOMOLOGOUS-PAIRING PROTEIN 2 HOMOLOG"/>
    <property type="match status" value="1"/>
</dbReference>
<evidence type="ECO:0000259" key="7">
    <source>
        <dbReference type="Pfam" id="PF07106"/>
    </source>
</evidence>
<feature type="coiled-coil region" evidence="6">
    <location>
        <begin position="82"/>
        <end position="139"/>
    </location>
</feature>
<keyword evidence="4" id="KW-0539">Nucleus</keyword>
<dbReference type="RefSeq" id="XP_015512441.1">
    <property type="nucleotide sequence ID" value="XM_015656955.2"/>
</dbReference>
<evidence type="ECO:0000313" key="8">
    <source>
        <dbReference type="Proteomes" id="UP000829291"/>
    </source>
</evidence>
<dbReference type="GeneID" id="107218914"/>
<dbReference type="OrthoDB" id="272266at2759"/>
<dbReference type="GO" id="GO:0000794">
    <property type="term" value="C:condensed nuclear chromosome"/>
    <property type="evidence" value="ECO:0007669"/>
    <property type="project" value="TreeGrafter"/>
</dbReference>
<dbReference type="InterPro" id="IPR010776">
    <property type="entry name" value="Hop2_WH_dom"/>
</dbReference>
<dbReference type="GO" id="GO:0120231">
    <property type="term" value="C:DNA recombinase auxiliary factor complex"/>
    <property type="evidence" value="ECO:0007669"/>
    <property type="project" value="TreeGrafter"/>
</dbReference>
<name>A0A6J0BDK7_NEOLC</name>
<dbReference type="PANTHER" id="PTHR15938">
    <property type="entry name" value="TBP-1 INTERACTING PROTEIN"/>
    <property type="match status" value="1"/>
</dbReference>
<evidence type="ECO:0000256" key="4">
    <source>
        <dbReference type="ARBA" id="ARBA00023242"/>
    </source>
</evidence>
<evidence type="ECO:0000256" key="1">
    <source>
        <dbReference type="ARBA" id="ARBA00004123"/>
    </source>
</evidence>
<evidence type="ECO:0000313" key="9">
    <source>
        <dbReference type="RefSeq" id="XP_015512441.1"/>
    </source>
</evidence>
<dbReference type="GO" id="GO:0010774">
    <property type="term" value="P:meiotic strand invasion involved in reciprocal meiotic recombination"/>
    <property type="evidence" value="ECO:0007669"/>
    <property type="project" value="TreeGrafter"/>
</dbReference>
<evidence type="ECO:0000256" key="2">
    <source>
        <dbReference type="ARBA" id="ARBA00007922"/>
    </source>
</evidence>
<dbReference type="GO" id="GO:0007129">
    <property type="term" value="P:homologous chromosome pairing at meiosis"/>
    <property type="evidence" value="ECO:0007669"/>
    <property type="project" value="TreeGrafter"/>
</dbReference>
<comment type="similarity">
    <text evidence="2">Belongs to the HOP2 family.</text>
</comment>
<keyword evidence="6" id="KW-0175">Coiled coil</keyword>
<keyword evidence="3" id="KW-0233">DNA recombination</keyword>
<dbReference type="InParanoid" id="A0A6J0BDK7"/>
<dbReference type="GO" id="GO:0003690">
    <property type="term" value="F:double-stranded DNA binding"/>
    <property type="evidence" value="ECO:0007669"/>
    <property type="project" value="TreeGrafter"/>
</dbReference>
<dbReference type="Pfam" id="PF07106">
    <property type="entry name" value="WHD_TBPIP"/>
    <property type="match status" value="1"/>
</dbReference>